<proteinExistence type="predicted"/>
<gene>
    <name evidence="2" type="ORF">DV733_09865</name>
</gene>
<accession>A0A4D6HC26</accession>
<organism evidence="2 3">
    <name type="scientific">Halapricum salinum</name>
    <dbReference type="NCBI Taxonomy" id="1457250"/>
    <lineage>
        <taxon>Archaea</taxon>
        <taxon>Methanobacteriati</taxon>
        <taxon>Methanobacteriota</taxon>
        <taxon>Stenosarchaea group</taxon>
        <taxon>Halobacteria</taxon>
        <taxon>Halobacteriales</taxon>
        <taxon>Haloarculaceae</taxon>
        <taxon>Halapricum</taxon>
    </lineage>
</organism>
<evidence type="ECO:0000313" key="3">
    <source>
        <dbReference type="Proteomes" id="UP000296706"/>
    </source>
</evidence>
<reference evidence="2 3" key="1">
    <citation type="journal article" date="2019" name="Nat. Commun.">
        <title>A new type of DNA phosphorothioation-based antiviral system in archaea.</title>
        <authorList>
            <person name="Xiong L."/>
            <person name="Liu S."/>
            <person name="Chen S."/>
            <person name="Xiao Y."/>
            <person name="Zhu B."/>
            <person name="Gao Y."/>
            <person name="Zhang Y."/>
            <person name="Chen B."/>
            <person name="Luo J."/>
            <person name="Deng Z."/>
            <person name="Chen X."/>
            <person name="Wang L."/>
            <person name="Chen S."/>
        </authorList>
    </citation>
    <scope>NUCLEOTIDE SEQUENCE [LARGE SCALE GENOMIC DNA]</scope>
    <source>
        <strain evidence="2 3">CBA1105</strain>
    </source>
</reference>
<dbReference type="KEGG" id="hsn:DV733_09865"/>
<dbReference type="Gene3D" id="2.60.120.260">
    <property type="entry name" value="Galactose-binding domain-like"/>
    <property type="match status" value="1"/>
</dbReference>
<dbReference type="GeneID" id="39848171"/>
<dbReference type="Proteomes" id="UP000296706">
    <property type="component" value="Chromosome"/>
</dbReference>
<protein>
    <submittedName>
        <fullName evidence="2">Uncharacterized protein</fullName>
    </submittedName>
</protein>
<feature type="compositionally biased region" description="Low complexity" evidence="1">
    <location>
        <begin position="18"/>
        <end position="32"/>
    </location>
</feature>
<keyword evidence="3" id="KW-1185">Reference proteome</keyword>
<dbReference type="PROSITE" id="PS51257">
    <property type="entry name" value="PROKAR_LIPOPROTEIN"/>
    <property type="match status" value="1"/>
</dbReference>
<feature type="region of interest" description="Disordered" evidence="1">
    <location>
        <begin position="18"/>
        <end position="107"/>
    </location>
</feature>
<sequence>MNRRHFLAGTASAAALLAGCASSGESPPNTDDPATDDPPSSDPTTEPPTTEPPTTEPPTTEPPTTEPPSDPADGAALVNGSFESDLEGWTKGKDLPADPNNPDQKVDSEIKVTTDRASEGDTGLFGFLDGSADDGTIWVQQEADLSEVSTLKVDGYSEQESFNTVLQVATYAGPVPEDGLVERDFDRSNSLWDHEGWKTYEYDVDHDGEGLIAVGLNIVWETNAAGVLDNVRLE</sequence>
<dbReference type="OrthoDB" id="281201at2157"/>
<dbReference type="AlphaFoldDB" id="A0A4D6HC26"/>
<evidence type="ECO:0000313" key="2">
    <source>
        <dbReference type="EMBL" id="QCC51529.1"/>
    </source>
</evidence>
<dbReference type="EMBL" id="CP031310">
    <property type="protein sequence ID" value="QCC51529.1"/>
    <property type="molecule type" value="Genomic_DNA"/>
</dbReference>
<dbReference type="RefSeq" id="WP_049994860.1">
    <property type="nucleotide sequence ID" value="NZ_CP031310.1"/>
</dbReference>
<name>A0A4D6HC26_9EURY</name>
<feature type="compositionally biased region" description="Pro residues" evidence="1">
    <location>
        <begin position="45"/>
        <end position="70"/>
    </location>
</feature>
<evidence type="ECO:0000256" key="1">
    <source>
        <dbReference type="SAM" id="MobiDB-lite"/>
    </source>
</evidence>
<dbReference type="STRING" id="1457250.GCA_000755225_00926"/>